<feature type="non-terminal residue" evidence="2">
    <location>
        <position position="248"/>
    </location>
</feature>
<feature type="compositionally biased region" description="Gly residues" evidence="1">
    <location>
        <begin position="40"/>
        <end position="60"/>
    </location>
</feature>
<name>A0A6J4MKF4_9BACT</name>
<evidence type="ECO:0000256" key="1">
    <source>
        <dbReference type="SAM" id="MobiDB-lite"/>
    </source>
</evidence>
<sequence length="248" mass="25453">PAYGEDGAQLGGAGGAPAGLPLHGQALPAVHPPAQERVDGGGGGRVARGDGPDPGGGADGGAPPPVPLVVPAHGREPGVAGRPGDHLQRLPAGAGGAARELEHGRLLRRAGGPRDRLREHRPAALRRLHRAERARHVAGGLRARARPQLPGLVPRQGRAARALRLPVPALRAGAVGRAHQGHRQAEGHRGRVRGHQQPLPRQGRNQRADAAVDGGEEEGARPLRHLPRIRRGAGALRRAARAGGSGGL</sequence>
<proteinExistence type="predicted"/>
<reference evidence="2" key="1">
    <citation type="submission" date="2020-02" db="EMBL/GenBank/DDBJ databases">
        <authorList>
            <person name="Meier V. D."/>
        </authorList>
    </citation>
    <scope>NUCLEOTIDE SEQUENCE</scope>
    <source>
        <strain evidence="2">AVDCRST_MAG89</strain>
    </source>
</reference>
<feature type="region of interest" description="Disordered" evidence="1">
    <location>
        <begin position="174"/>
        <end position="248"/>
    </location>
</feature>
<feature type="region of interest" description="Disordered" evidence="1">
    <location>
        <begin position="1"/>
        <end position="86"/>
    </location>
</feature>
<protein>
    <submittedName>
        <fullName evidence="2">Uncharacterized protein</fullName>
    </submittedName>
</protein>
<gene>
    <name evidence="2" type="ORF">AVDCRST_MAG89-3789</name>
</gene>
<dbReference type="EMBL" id="CADCTV010000793">
    <property type="protein sequence ID" value="CAA9361792.1"/>
    <property type="molecule type" value="Genomic_DNA"/>
</dbReference>
<organism evidence="2">
    <name type="scientific">uncultured Gemmatimonadota bacterium</name>
    <dbReference type="NCBI Taxonomy" id="203437"/>
    <lineage>
        <taxon>Bacteria</taxon>
        <taxon>Pseudomonadati</taxon>
        <taxon>Gemmatimonadota</taxon>
        <taxon>environmental samples</taxon>
    </lineage>
</organism>
<accession>A0A6J4MKF4</accession>
<evidence type="ECO:0000313" key="2">
    <source>
        <dbReference type="EMBL" id="CAA9361792.1"/>
    </source>
</evidence>
<feature type="non-terminal residue" evidence="2">
    <location>
        <position position="1"/>
    </location>
</feature>
<dbReference type="AlphaFoldDB" id="A0A6J4MKF4"/>
<feature type="compositionally biased region" description="Basic residues" evidence="1">
    <location>
        <begin position="222"/>
        <end position="231"/>
    </location>
</feature>
<feature type="compositionally biased region" description="Low complexity" evidence="1">
    <location>
        <begin position="18"/>
        <end position="29"/>
    </location>
</feature>